<reference evidence="1" key="1">
    <citation type="submission" date="2014-09" db="EMBL/GenBank/DDBJ databases">
        <authorList>
            <person name="Magalhaes I.L.F."/>
            <person name="Oliveira U."/>
            <person name="Santos F.R."/>
            <person name="Vidigal T.H.D.A."/>
            <person name="Brescovit A.D."/>
            <person name="Santos A.J."/>
        </authorList>
    </citation>
    <scope>NUCLEOTIDE SEQUENCE</scope>
    <source>
        <tissue evidence="1">Shoot tissue taken approximately 20 cm above the soil surface</tissue>
    </source>
</reference>
<protein>
    <submittedName>
        <fullName evidence="1">Uncharacterized protein</fullName>
    </submittedName>
</protein>
<proteinExistence type="predicted"/>
<name>A0A0A9CX78_ARUDO</name>
<sequence length="37" mass="4005">MGNWSARPGTAAPFAIFCKQAKMKYSINVHKFGCVGS</sequence>
<evidence type="ECO:0000313" key="1">
    <source>
        <dbReference type="EMBL" id="JAD80186.1"/>
    </source>
</evidence>
<dbReference type="AlphaFoldDB" id="A0A0A9CX78"/>
<reference evidence="1" key="2">
    <citation type="journal article" date="2015" name="Data Brief">
        <title>Shoot transcriptome of the giant reed, Arundo donax.</title>
        <authorList>
            <person name="Barrero R.A."/>
            <person name="Guerrero F.D."/>
            <person name="Moolhuijzen P."/>
            <person name="Goolsby J.A."/>
            <person name="Tidwell J."/>
            <person name="Bellgard S.E."/>
            <person name="Bellgard M.I."/>
        </authorList>
    </citation>
    <scope>NUCLEOTIDE SEQUENCE</scope>
    <source>
        <tissue evidence="1">Shoot tissue taken approximately 20 cm above the soil surface</tissue>
    </source>
</reference>
<accession>A0A0A9CX78</accession>
<dbReference type="EMBL" id="GBRH01217709">
    <property type="protein sequence ID" value="JAD80186.1"/>
    <property type="molecule type" value="Transcribed_RNA"/>
</dbReference>
<organism evidence="1">
    <name type="scientific">Arundo donax</name>
    <name type="common">Giant reed</name>
    <name type="synonym">Donax arundinaceus</name>
    <dbReference type="NCBI Taxonomy" id="35708"/>
    <lineage>
        <taxon>Eukaryota</taxon>
        <taxon>Viridiplantae</taxon>
        <taxon>Streptophyta</taxon>
        <taxon>Embryophyta</taxon>
        <taxon>Tracheophyta</taxon>
        <taxon>Spermatophyta</taxon>
        <taxon>Magnoliopsida</taxon>
        <taxon>Liliopsida</taxon>
        <taxon>Poales</taxon>
        <taxon>Poaceae</taxon>
        <taxon>PACMAD clade</taxon>
        <taxon>Arundinoideae</taxon>
        <taxon>Arundineae</taxon>
        <taxon>Arundo</taxon>
    </lineage>
</organism>